<feature type="signal peptide" evidence="2">
    <location>
        <begin position="1"/>
        <end position="25"/>
    </location>
</feature>
<dbReference type="PROSITE" id="PS51257">
    <property type="entry name" value="PROKAR_LIPOPROTEIN"/>
    <property type="match status" value="1"/>
</dbReference>
<dbReference type="RefSeq" id="WP_061608309.1">
    <property type="nucleotide sequence ID" value="NZ_JEMA01000466.1"/>
</dbReference>
<keyword evidence="2" id="KW-0732">Signal</keyword>
<dbReference type="EMBL" id="JEMA01000466">
    <property type="protein sequence ID" value="KYF69494.1"/>
    <property type="molecule type" value="Genomic_DNA"/>
</dbReference>
<comment type="caution">
    <text evidence="3">The sequence shown here is derived from an EMBL/GenBank/DDBJ whole genome shotgun (WGS) entry which is preliminary data.</text>
</comment>
<feature type="region of interest" description="Disordered" evidence="1">
    <location>
        <begin position="19"/>
        <end position="39"/>
    </location>
</feature>
<accession>A0A150QNH5</accession>
<evidence type="ECO:0000313" key="4">
    <source>
        <dbReference type="Proteomes" id="UP000075260"/>
    </source>
</evidence>
<sequence>MRPRRLHGLLALSLGAGCGPGAAPAGPPRSAEQPAAPAPQERFTLGDRAIEEVVRAVSTARQLSPRRPVVVERLDHERFVERLFAGRDAEPSPEGALSAEAAFLLGFNFLPQPGERGGLSTVDEVLKEQVVGFYSRKTDKVFIPDVALASEDELLEQQAVLAHEVQHALQAQVFPRPPEARSADEAIAQLALIEGDAMVAMGAWLGAEAGAPVGRTLRRIVEVTKRVPLASVTRGEADTKLDKALDLTRKRLEFPYRSGMLLVTDVYRAGGFPLVDRMYTRFPRSTEQVLHPEKYLAGEPPRPFADPRPPPGYALSAADTLGELDTRILLERCVDAEIAERAAAGWAGDRFGVFAGPERRLATAWISGWDTEKDAEELETTLGQSAACWQKNALGLEQGDYTIAASIAVRRQGKLVAFVRGFPEGAGAALASQLFTLAGPEPKPTPLTDLLIPPRVRLPEPEPGRIEGDVYRNDWLDVVGRVPPGMLGHVGGDVDFVVERPGTLVRGGMSVSTRITSDAENEKTFGEVQESFVRDIAALSMRVEALGGGAMTTALGAGVARTWRVAGTPVELRLVLVPICAGTGSIVFVQAYGDPYARGVLDGWMDSFRWTDGRNLTACDFLDPK</sequence>
<dbReference type="OrthoDB" id="263516at2"/>
<evidence type="ECO:0008006" key="5">
    <source>
        <dbReference type="Google" id="ProtNLM"/>
    </source>
</evidence>
<gene>
    <name evidence="3" type="ORF">BE15_06680</name>
</gene>
<name>A0A150QNH5_SORCE</name>
<evidence type="ECO:0000256" key="2">
    <source>
        <dbReference type="SAM" id="SignalP"/>
    </source>
</evidence>
<feature type="chain" id="PRO_5007566922" description="Secreted protein" evidence="2">
    <location>
        <begin position="26"/>
        <end position="625"/>
    </location>
</feature>
<reference evidence="3 4" key="1">
    <citation type="submission" date="2014-02" db="EMBL/GenBank/DDBJ databases">
        <title>The small core and large imbalanced accessory genome model reveals a collaborative survival strategy of Sorangium cellulosum strains in nature.</title>
        <authorList>
            <person name="Han K."/>
            <person name="Peng R."/>
            <person name="Blom J."/>
            <person name="Li Y.-Z."/>
        </authorList>
    </citation>
    <scope>NUCLEOTIDE SEQUENCE [LARGE SCALE GENOMIC DNA]</scope>
    <source>
        <strain evidence="3 4">So0008-312</strain>
    </source>
</reference>
<evidence type="ECO:0000313" key="3">
    <source>
        <dbReference type="EMBL" id="KYF69494.1"/>
    </source>
</evidence>
<proteinExistence type="predicted"/>
<protein>
    <recommendedName>
        <fullName evidence="5">Secreted protein</fullName>
    </recommendedName>
</protein>
<dbReference type="AlphaFoldDB" id="A0A150QNH5"/>
<dbReference type="Proteomes" id="UP000075260">
    <property type="component" value="Unassembled WGS sequence"/>
</dbReference>
<evidence type="ECO:0000256" key="1">
    <source>
        <dbReference type="SAM" id="MobiDB-lite"/>
    </source>
</evidence>
<organism evidence="3 4">
    <name type="scientific">Sorangium cellulosum</name>
    <name type="common">Polyangium cellulosum</name>
    <dbReference type="NCBI Taxonomy" id="56"/>
    <lineage>
        <taxon>Bacteria</taxon>
        <taxon>Pseudomonadati</taxon>
        <taxon>Myxococcota</taxon>
        <taxon>Polyangia</taxon>
        <taxon>Polyangiales</taxon>
        <taxon>Polyangiaceae</taxon>
        <taxon>Sorangium</taxon>
    </lineage>
</organism>